<reference evidence="3" key="2">
    <citation type="journal article" date="2021" name="Sci. Data">
        <title>Chromosome-scale genome sequencing, assembly and annotation of six genomes from subfamily Leishmaniinae.</title>
        <authorList>
            <person name="Almutairi H."/>
            <person name="Urbaniak M.D."/>
            <person name="Bates M.D."/>
            <person name="Jariyapan N."/>
            <person name="Kwakye-Nuako G."/>
            <person name="Thomaz Soccol V."/>
            <person name="Al-Salem W.S."/>
            <person name="Dillon R.J."/>
            <person name="Bates P.A."/>
            <person name="Gatherer D."/>
        </authorList>
    </citation>
    <scope>NUCLEOTIDE SEQUENCE [LARGE SCALE GENOMIC DNA]</scope>
</reference>
<accession>A0A836FLZ0</accession>
<feature type="compositionally biased region" description="Low complexity" evidence="1">
    <location>
        <begin position="417"/>
        <end position="432"/>
    </location>
</feature>
<dbReference type="EMBL" id="JAFHLR010000036">
    <property type="protein sequence ID" value="KAG5465132.1"/>
    <property type="molecule type" value="Genomic_DNA"/>
</dbReference>
<dbReference type="GeneID" id="92356596"/>
<feature type="region of interest" description="Disordered" evidence="1">
    <location>
        <begin position="345"/>
        <end position="399"/>
    </location>
</feature>
<feature type="compositionally biased region" description="Low complexity" evidence="1">
    <location>
        <begin position="367"/>
        <end position="379"/>
    </location>
</feature>
<evidence type="ECO:0000313" key="3">
    <source>
        <dbReference type="Proteomes" id="UP000674143"/>
    </source>
</evidence>
<dbReference type="Proteomes" id="UP000674143">
    <property type="component" value="Unassembled WGS sequence"/>
</dbReference>
<keyword evidence="3" id="KW-1185">Reference proteome</keyword>
<gene>
    <name evidence="2" type="ORF">LSCM4_00584</name>
</gene>
<feature type="region of interest" description="Disordered" evidence="1">
    <location>
        <begin position="417"/>
        <end position="446"/>
    </location>
</feature>
<evidence type="ECO:0000313" key="2">
    <source>
        <dbReference type="EMBL" id="KAG5465132.1"/>
    </source>
</evidence>
<proteinExistence type="predicted"/>
<reference evidence="3" key="1">
    <citation type="journal article" date="2021" name="Microbiol. Resour. Announc.">
        <title>LGAAP: Leishmaniinae Genome Assembly and Annotation Pipeline.</title>
        <authorList>
            <person name="Almutairi H."/>
            <person name="Urbaniak M.D."/>
            <person name="Bates M.D."/>
            <person name="Jariyapan N."/>
            <person name="Kwakye-Nuako G."/>
            <person name="Thomaz-Soccol V."/>
            <person name="Al-Salem W.S."/>
            <person name="Dillon R.J."/>
            <person name="Bates P.A."/>
            <person name="Gatherer D."/>
        </authorList>
    </citation>
    <scope>NUCLEOTIDE SEQUENCE [LARGE SCALE GENOMIC DNA]</scope>
</reference>
<comment type="caution">
    <text evidence="2">The sequence shown here is derived from an EMBL/GenBank/DDBJ whole genome shotgun (WGS) entry which is preliminary data.</text>
</comment>
<protein>
    <submittedName>
        <fullName evidence="2">Uncharacterized protein</fullName>
    </submittedName>
</protein>
<name>A0A836FLZ0_9TRYP</name>
<dbReference type="KEGG" id="loi:92356596"/>
<organism evidence="2 3">
    <name type="scientific">Leishmania orientalis</name>
    <dbReference type="NCBI Taxonomy" id="2249476"/>
    <lineage>
        <taxon>Eukaryota</taxon>
        <taxon>Discoba</taxon>
        <taxon>Euglenozoa</taxon>
        <taxon>Kinetoplastea</taxon>
        <taxon>Metakinetoplastina</taxon>
        <taxon>Trypanosomatida</taxon>
        <taxon>Trypanosomatidae</taxon>
        <taxon>Leishmaniinae</taxon>
        <taxon>Leishmania</taxon>
    </lineage>
</organism>
<sequence length="977" mass="107170">MEFSRRLGELAHLARRLSRVQANEARARCLLASACSVPNVVENQDDFGLRFSASQQRARSPASAHRQTLTACAAAQNQLLFRRIPLSVSLVERSWWKLECRQQQREAPRDAAQVPAGTTVSSAAGSALSLSTSSASVSSISPALATEPKATKALSVTQSSPAASRQQLDAVSLLLNLLHSVEEARRQLLRRKEGMAQRRCHEADVKWKRFQKEFASQLRRCNRSSRYQDDLCSKDDVARLQEAADTLQERCRAAKADASLLRSSLLARSLVSARLWQLLLRKSVWTAAVMEHKRAAATGDSSMAASISTRLLLMSLTFARLSMGVLRDYVEGRCFSRRAPRFVVSMPSRSRHSRQQKREASSLDGGAAQSAVAAKTSAEAADRVRDPMGRPGTDATPEASEEDALFAMLQENLQAPSPAAAAGGLAPASSALRAHDPASDSVKRKRRLHRGASMRWIPPHSALVVPLASETLTLHSFLLPELDVPLLLQLGCAAELVHLCVTLQRLASGVLALAPPPMPPHADNKESATSLQRTLSGLEDAIRTVGNQVKEHLIMKHGIRPPRDAVAADTPGHLKPSDAARLAVQLHTLRLLPVGDAPASLLLSQLLRDMFPELRTKTSRVLREKARQSSLLAFATRPHRMKLCAQHGRRGAEGYILGTIVQQARLQQRQLAVALREQHISEVHVQELGRLAGSLPSSELVRLIQLCASHVSSSHFAQQPRRASSAEAFDTSVTGCLFLVEALLVSGALQTTPNQSSALPLSLHELAILWNAATLLFPLIRARRAQQFVGSARRSHPLHAMQTESIIWATFAEHILVTINGALAQRLQNLEQQRHHESTAVRCARVTSGKNAASDVVVEGKEAILTDSRVTADALVSLASGVLEYAEYDESLSTRSDTATTHCFSLPVQKLVRVLARLLQELVLHDRQLWRLLRILPASQRNAVERQLVRCFQTMDMMDATTTRALEALRRRSHVEY</sequence>
<feature type="compositionally biased region" description="Basic and acidic residues" evidence="1">
    <location>
        <begin position="433"/>
        <end position="442"/>
    </location>
</feature>
<dbReference type="AlphaFoldDB" id="A0A836FLZ0"/>
<evidence type="ECO:0000256" key="1">
    <source>
        <dbReference type="SAM" id="MobiDB-lite"/>
    </source>
</evidence>
<dbReference type="RefSeq" id="XP_067058763.1">
    <property type="nucleotide sequence ID" value="XM_067202662.1"/>
</dbReference>